<protein>
    <submittedName>
        <fullName evidence="1">Uncharacterized protein</fullName>
    </submittedName>
</protein>
<evidence type="ECO:0000313" key="2">
    <source>
        <dbReference type="Proteomes" id="UP000017981"/>
    </source>
</evidence>
<accession>T2J2C1</accession>
<reference evidence="1 2" key="1">
    <citation type="submission" date="2013-01" db="EMBL/GenBank/DDBJ databases">
        <authorList>
            <person name="Bench S."/>
        </authorList>
    </citation>
    <scope>NUCLEOTIDE SEQUENCE [LARGE SCALE GENOMIC DNA]</scope>
    <source>
        <strain evidence="1 2">WH 0005</strain>
    </source>
</reference>
<sequence>MICALTPTDDYNSFTHTDVIKTFEQLKQKLKQRKIKKTYLDFLHQLSDSKRGSILKKRGNQRQYRFEFRNPILKMFIKLKAEEKNISLETT</sequence>
<gene>
    <name evidence="1" type="ORF">CWATWH0005_4003</name>
</gene>
<reference evidence="1 2" key="2">
    <citation type="submission" date="2013-09" db="EMBL/GenBank/DDBJ databases">
        <title>Whole genome comparison of six Crocosphaera watsonii strains with differing phenotypes.</title>
        <authorList>
            <person name="Bench S.R."/>
            <person name="Heller P."/>
            <person name="Frank I."/>
            <person name="Arciniega M."/>
            <person name="Shilova I.N."/>
            <person name="Zehr J.P."/>
        </authorList>
    </citation>
    <scope>NUCLEOTIDE SEQUENCE [LARGE SCALE GENOMIC DNA]</scope>
    <source>
        <strain evidence="1 2">WH 0005</strain>
    </source>
</reference>
<name>T2J2C1_CROWT</name>
<dbReference type="Proteomes" id="UP000017981">
    <property type="component" value="Unassembled WGS sequence"/>
</dbReference>
<proteinExistence type="predicted"/>
<evidence type="ECO:0000313" key="1">
    <source>
        <dbReference type="EMBL" id="CCQ59182.1"/>
    </source>
</evidence>
<dbReference type="EMBL" id="CAQL01001183">
    <property type="protein sequence ID" value="CCQ59182.1"/>
    <property type="molecule type" value="Genomic_DNA"/>
</dbReference>
<organism evidence="1 2">
    <name type="scientific">Crocosphaera watsonii WH 0005</name>
    <dbReference type="NCBI Taxonomy" id="423472"/>
    <lineage>
        <taxon>Bacteria</taxon>
        <taxon>Bacillati</taxon>
        <taxon>Cyanobacteriota</taxon>
        <taxon>Cyanophyceae</taxon>
        <taxon>Oscillatoriophycideae</taxon>
        <taxon>Chroococcales</taxon>
        <taxon>Aphanothecaceae</taxon>
        <taxon>Crocosphaera</taxon>
    </lineage>
</organism>
<comment type="caution">
    <text evidence="1">The sequence shown here is derived from an EMBL/GenBank/DDBJ whole genome shotgun (WGS) entry which is preliminary data.</text>
</comment>
<dbReference type="AlphaFoldDB" id="T2J2C1"/>